<comment type="caution">
    <text evidence="1">The sequence shown here is derived from an EMBL/GenBank/DDBJ whole genome shotgun (WGS) entry which is preliminary data.</text>
</comment>
<sequence length="49" mass="5141">MTVRIFLTASATLLLGWMAASYLSVAPLDGYLSHSPGGEQQALALSDSE</sequence>
<dbReference type="EMBL" id="JAENIO010000001">
    <property type="protein sequence ID" value="MBK1832512.1"/>
    <property type="molecule type" value="Genomic_DNA"/>
</dbReference>
<proteinExistence type="predicted"/>
<accession>A0A934RMR7</accession>
<evidence type="ECO:0000313" key="2">
    <source>
        <dbReference type="Proteomes" id="UP000604083"/>
    </source>
</evidence>
<dbReference type="AlphaFoldDB" id="A0A934RMR7"/>
<keyword evidence="2" id="KW-1185">Reference proteome</keyword>
<protein>
    <submittedName>
        <fullName evidence="1">Uncharacterized protein</fullName>
    </submittedName>
</protein>
<reference evidence="1" key="1">
    <citation type="submission" date="2021-01" db="EMBL/GenBank/DDBJ databases">
        <title>Modified the classification status of verrucomicrobia.</title>
        <authorList>
            <person name="Feng X."/>
        </authorList>
    </citation>
    <scope>NUCLEOTIDE SEQUENCE</scope>
    <source>
        <strain evidence="1">KCTC 12986</strain>
    </source>
</reference>
<dbReference type="Proteomes" id="UP000604083">
    <property type="component" value="Unassembled WGS sequence"/>
</dbReference>
<evidence type="ECO:0000313" key="1">
    <source>
        <dbReference type="EMBL" id="MBK1832512.1"/>
    </source>
</evidence>
<organism evidence="1 2">
    <name type="scientific">Roseibacillus ishigakijimensis</name>
    <dbReference type="NCBI Taxonomy" id="454146"/>
    <lineage>
        <taxon>Bacteria</taxon>
        <taxon>Pseudomonadati</taxon>
        <taxon>Verrucomicrobiota</taxon>
        <taxon>Verrucomicrobiia</taxon>
        <taxon>Verrucomicrobiales</taxon>
        <taxon>Verrucomicrobiaceae</taxon>
        <taxon>Roseibacillus</taxon>
    </lineage>
</organism>
<dbReference type="RefSeq" id="WP_200389946.1">
    <property type="nucleotide sequence ID" value="NZ_JAENIO010000001.1"/>
</dbReference>
<name>A0A934RMR7_9BACT</name>
<gene>
    <name evidence="1" type="ORF">JIN78_00445</name>
</gene>